<dbReference type="PANTHER" id="PTHR30528">
    <property type="entry name" value="CYTOPLASMIC PROTEIN"/>
    <property type="match status" value="1"/>
</dbReference>
<dbReference type="Pfam" id="PF06224">
    <property type="entry name" value="AlkZ-like"/>
    <property type="match status" value="1"/>
</dbReference>
<evidence type="ECO:0000313" key="1">
    <source>
        <dbReference type="EMBL" id="SDC81947.1"/>
    </source>
</evidence>
<protein>
    <submittedName>
        <fullName evidence="1">Winged helix DNA-binding domain-containing protein</fullName>
    </submittedName>
</protein>
<dbReference type="RefSeq" id="WP_091571759.1">
    <property type="nucleotide sequence ID" value="NZ_FMZA01000017.1"/>
</dbReference>
<gene>
    <name evidence="1" type="ORF">SAMN04488112_11778</name>
</gene>
<reference evidence="1 2" key="1">
    <citation type="submission" date="2016-10" db="EMBL/GenBank/DDBJ databases">
        <authorList>
            <person name="de Groot N.N."/>
        </authorList>
    </citation>
    <scope>NUCLEOTIDE SEQUENCE [LARGE SCALE GENOMIC DNA]</scope>
    <source>
        <strain evidence="1 2">DSM 45514</strain>
    </source>
</reference>
<proteinExistence type="predicted"/>
<dbReference type="GO" id="GO:0003677">
    <property type="term" value="F:DNA binding"/>
    <property type="evidence" value="ECO:0007669"/>
    <property type="project" value="UniProtKB-KW"/>
</dbReference>
<keyword evidence="2" id="KW-1185">Reference proteome</keyword>
<dbReference type="OrthoDB" id="9787207at2"/>
<dbReference type="STRING" id="1236220.SAMN04488112_11778"/>
<dbReference type="InterPro" id="IPR009351">
    <property type="entry name" value="AlkZ-like"/>
</dbReference>
<name>A0A1G6PRG3_9BACL</name>
<evidence type="ECO:0000313" key="2">
    <source>
        <dbReference type="Proteomes" id="UP000199387"/>
    </source>
</evidence>
<dbReference type="AlphaFoldDB" id="A0A1G6PRG3"/>
<keyword evidence="1" id="KW-0238">DNA-binding</keyword>
<accession>A0A1G6PRG3</accession>
<sequence>MEGLRRLECIQIDPFAAVHLVLSARLPGYRPEELDRLLDQRQVFEYIANAACVIPMEDDPLFAPMRQRLQAPLEGRLQALKPVVEHVLKREGPLPAWAFSSTERVHGYWDHQAPKTKATFTHSTCCWMRDDSSGREKRQRTLF</sequence>
<dbReference type="EMBL" id="FMZA01000017">
    <property type="protein sequence ID" value="SDC81947.1"/>
    <property type="molecule type" value="Genomic_DNA"/>
</dbReference>
<dbReference type="PANTHER" id="PTHR30528:SF0">
    <property type="entry name" value="CYTOPLASMIC PROTEIN"/>
    <property type="match status" value="1"/>
</dbReference>
<dbReference type="Proteomes" id="UP000199387">
    <property type="component" value="Unassembled WGS sequence"/>
</dbReference>
<organism evidence="1 2">
    <name type="scientific">Melghirimyces thermohalophilus</name>
    <dbReference type="NCBI Taxonomy" id="1236220"/>
    <lineage>
        <taxon>Bacteria</taxon>
        <taxon>Bacillati</taxon>
        <taxon>Bacillota</taxon>
        <taxon>Bacilli</taxon>
        <taxon>Bacillales</taxon>
        <taxon>Thermoactinomycetaceae</taxon>
        <taxon>Melghirimyces</taxon>
    </lineage>
</organism>